<evidence type="ECO:0000313" key="3">
    <source>
        <dbReference type="EMBL" id="MBP2385102.1"/>
    </source>
</evidence>
<name>A0ABS4X9G8_9MICC</name>
<protein>
    <submittedName>
        <fullName evidence="3">Lysophospholipase L1-like esterase</fullName>
    </submittedName>
</protein>
<comment type="caution">
    <text evidence="3">The sequence shown here is derived from an EMBL/GenBank/DDBJ whole genome shotgun (WGS) entry which is preliminary data.</text>
</comment>
<dbReference type="InterPro" id="IPR051532">
    <property type="entry name" value="Ester_Hydrolysis_Enzymes"/>
</dbReference>
<organism evidence="3 4">
    <name type="scientific">Paeniglutamicibacter kerguelensis</name>
    <dbReference type="NCBI Taxonomy" id="254788"/>
    <lineage>
        <taxon>Bacteria</taxon>
        <taxon>Bacillati</taxon>
        <taxon>Actinomycetota</taxon>
        <taxon>Actinomycetes</taxon>
        <taxon>Micrococcales</taxon>
        <taxon>Micrococcaceae</taxon>
        <taxon>Paeniglutamicibacter</taxon>
    </lineage>
</organism>
<reference evidence="3 4" key="1">
    <citation type="submission" date="2021-03" db="EMBL/GenBank/DDBJ databases">
        <title>Sequencing the genomes of 1000 actinobacteria strains.</title>
        <authorList>
            <person name="Klenk H.-P."/>
        </authorList>
    </citation>
    <scope>NUCLEOTIDE SEQUENCE [LARGE SCALE GENOMIC DNA]</scope>
    <source>
        <strain evidence="3 4">DSM 15797</strain>
    </source>
</reference>
<evidence type="ECO:0000256" key="1">
    <source>
        <dbReference type="SAM" id="MobiDB-lite"/>
    </source>
</evidence>
<dbReference type="PANTHER" id="PTHR30383">
    <property type="entry name" value="THIOESTERASE 1/PROTEASE 1/LYSOPHOSPHOLIPASE L1"/>
    <property type="match status" value="1"/>
</dbReference>
<dbReference type="CDD" id="cd00229">
    <property type="entry name" value="SGNH_hydrolase"/>
    <property type="match status" value="1"/>
</dbReference>
<feature type="domain" description="SGNH hydrolase-type esterase" evidence="2">
    <location>
        <begin position="56"/>
        <end position="249"/>
    </location>
</feature>
<dbReference type="Gene3D" id="3.40.50.1110">
    <property type="entry name" value="SGNH hydrolase"/>
    <property type="match status" value="1"/>
</dbReference>
<dbReference type="InterPro" id="IPR013830">
    <property type="entry name" value="SGNH_hydro"/>
</dbReference>
<sequence length="448" mass="46832">MDARTVASLGAESIPDPTTPTETFTEQVEPTKNPALGVLLAAYTRAPTESVVVVSLGSSTTAGVDQVPADRWVNKLCAAMQSRYASGPGRDSTPGNLASPRNTLPGIHFYNGGLPGTRSNTYLDSAMVGQIKALAPSVITYMIGSNDARDGAPATRYRVDMLRSLDAIDAVLPQPHTHVLIHAHERSDHNVTALWDEYRAVLQGIAQDRPRSVAFLDVSRDFEAIGFPKSDPLDFLKEDRIHLTPAGHDFVARILAQELMATPRNVRTAISDSFARANGPLGAADSGQRWIGSPGSQFTISGGKASITTDGSAIADSSLSNVDASMSITHTGADNHPAGILVRADPSTGAGIGLFITAGTGQQVSLNVSDGATNPEIWHEARAIAPGDHEVRLVVVGNTCVAYLDGALVKAISLPARAASLAGNTGAGFGCGAPTRSVAFGRIIVRES</sequence>
<keyword evidence="4" id="KW-1185">Reference proteome</keyword>
<dbReference type="SUPFAM" id="SSF52266">
    <property type="entry name" value="SGNH hydrolase"/>
    <property type="match status" value="1"/>
</dbReference>
<dbReference type="InterPro" id="IPR036514">
    <property type="entry name" value="SGNH_hydro_sf"/>
</dbReference>
<dbReference type="Gene3D" id="2.60.120.560">
    <property type="entry name" value="Exo-inulinase, domain 1"/>
    <property type="match status" value="1"/>
</dbReference>
<evidence type="ECO:0000259" key="2">
    <source>
        <dbReference type="Pfam" id="PF13472"/>
    </source>
</evidence>
<gene>
    <name evidence="3" type="ORF">JOF47_000613</name>
</gene>
<proteinExistence type="predicted"/>
<dbReference type="PANTHER" id="PTHR30383:SF5">
    <property type="entry name" value="SGNH HYDROLASE-TYPE ESTERASE DOMAIN-CONTAINING PROTEIN"/>
    <property type="match status" value="1"/>
</dbReference>
<dbReference type="RefSeq" id="WP_209995872.1">
    <property type="nucleotide sequence ID" value="NZ_BAAAJY010000013.1"/>
</dbReference>
<feature type="region of interest" description="Disordered" evidence="1">
    <location>
        <begin position="1"/>
        <end position="27"/>
    </location>
</feature>
<dbReference type="EMBL" id="JAGIOF010000001">
    <property type="protein sequence ID" value="MBP2385102.1"/>
    <property type="molecule type" value="Genomic_DNA"/>
</dbReference>
<evidence type="ECO:0000313" key="4">
    <source>
        <dbReference type="Proteomes" id="UP001296993"/>
    </source>
</evidence>
<dbReference type="Proteomes" id="UP001296993">
    <property type="component" value="Unassembled WGS sequence"/>
</dbReference>
<accession>A0ABS4X9G8</accession>
<dbReference type="Pfam" id="PF13472">
    <property type="entry name" value="Lipase_GDSL_2"/>
    <property type="match status" value="1"/>
</dbReference>